<organism evidence="9 10">
    <name type="scientific">Asbolus verrucosus</name>
    <name type="common">Desert ironclad beetle</name>
    <dbReference type="NCBI Taxonomy" id="1661398"/>
    <lineage>
        <taxon>Eukaryota</taxon>
        <taxon>Metazoa</taxon>
        <taxon>Ecdysozoa</taxon>
        <taxon>Arthropoda</taxon>
        <taxon>Hexapoda</taxon>
        <taxon>Insecta</taxon>
        <taxon>Pterygota</taxon>
        <taxon>Neoptera</taxon>
        <taxon>Endopterygota</taxon>
        <taxon>Coleoptera</taxon>
        <taxon>Polyphaga</taxon>
        <taxon>Cucujiformia</taxon>
        <taxon>Tenebrionidae</taxon>
        <taxon>Pimeliinae</taxon>
        <taxon>Asbolus</taxon>
    </lineage>
</organism>
<comment type="caution">
    <text evidence="9">The sequence shown here is derived from an EMBL/GenBank/DDBJ whole genome shotgun (WGS) entry which is preliminary data.</text>
</comment>
<dbReference type="AlphaFoldDB" id="A0A482W498"/>
<dbReference type="PRINTS" id="PR00412">
    <property type="entry name" value="EPOXHYDRLASE"/>
</dbReference>
<evidence type="ECO:0000256" key="4">
    <source>
        <dbReference type="ARBA" id="ARBA00037874"/>
    </source>
</evidence>
<dbReference type="STRING" id="1661398.A0A482W498"/>
<gene>
    <name evidence="9" type="ORF">BDFB_000229</name>
</gene>
<dbReference type="Gene3D" id="3.40.50.1820">
    <property type="entry name" value="alpha/beta hydrolase"/>
    <property type="match status" value="1"/>
</dbReference>
<comment type="catalytic activity">
    <reaction evidence="1">
        <text>Hydrolyzes glycerol monoesters of long-chain fatty acids.</text>
        <dbReference type="EC" id="3.1.1.23"/>
    </reaction>
</comment>
<dbReference type="GO" id="GO:0005765">
    <property type="term" value="C:lysosomal membrane"/>
    <property type="evidence" value="ECO:0007669"/>
    <property type="project" value="UniProtKB-SubCell"/>
</dbReference>
<dbReference type="InterPro" id="IPR000639">
    <property type="entry name" value="Epox_hydrolase-like"/>
</dbReference>
<sequence length="393" mass="44510">MTEEQYTSTTSGCFPKVVNSWQQLLSLLNIRHPVYPLDPIAPENSEFFLIDSKIRIRVIHIAPESIQKPLSSGHYSLELHPNSKRSSLSEEYWFTKWNKPLKIGNSEDEDGVVLRKKHYRTVTKQPNKNSVTSAKATCLHKKQKKPFIILFHGIGNTADVWWSVINSLAYRGYEVIAPDMLGHGYSSTPDRASSYTFHNLLIHAITIFDHYTASDDKRKCILIGHSYGCSLISALYRHRASQIAQLILISGGGPTPLAAPVRNNEISPFGCVHTLFKPLLFCGLKRSFLFSSRGKHFDSCDPESAIPPHILEYISRGQNWPEGDAAFHRRILVPTLLVHGLQDTKVTLVQQCEMERTIPRAFLELIPNAGHMSMLETPEHLSHMILCFIDTWN</sequence>
<dbReference type="Pfam" id="PF12697">
    <property type="entry name" value="Abhydrolase_6"/>
    <property type="match status" value="1"/>
</dbReference>
<reference evidence="9 10" key="1">
    <citation type="submission" date="2017-03" db="EMBL/GenBank/DDBJ databases">
        <title>Genome of the blue death feigning beetle - Asbolus verrucosus.</title>
        <authorList>
            <person name="Rider S.D."/>
        </authorList>
    </citation>
    <scope>NUCLEOTIDE SEQUENCE [LARGE SCALE GENOMIC DNA]</scope>
    <source>
        <strain evidence="9">Butters</strain>
        <tissue evidence="9">Head and leg muscle</tissue>
    </source>
</reference>
<dbReference type="Proteomes" id="UP000292052">
    <property type="component" value="Unassembled WGS sequence"/>
</dbReference>
<accession>A0A482W498</accession>
<evidence type="ECO:0000259" key="8">
    <source>
        <dbReference type="Pfam" id="PF12697"/>
    </source>
</evidence>
<evidence type="ECO:0000256" key="3">
    <source>
        <dbReference type="ARBA" id="ARBA00037797"/>
    </source>
</evidence>
<dbReference type="InterPro" id="IPR050266">
    <property type="entry name" value="AB_hydrolase_sf"/>
</dbReference>
<evidence type="ECO:0000256" key="6">
    <source>
        <dbReference type="ARBA" id="ARBA00047662"/>
    </source>
</evidence>
<dbReference type="InterPro" id="IPR000073">
    <property type="entry name" value="AB_hydrolase_1"/>
</dbReference>
<protein>
    <recommendedName>
        <fullName evidence="2">acylglycerol lipase</fullName>
        <ecNumber evidence="2">3.1.1.23</ecNumber>
    </recommendedName>
</protein>
<evidence type="ECO:0000313" key="9">
    <source>
        <dbReference type="EMBL" id="RZC39497.1"/>
    </source>
</evidence>
<dbReference type="OrthoDB" id="428974at2759"/>
<dbReference type="GO" id="GO:0031902">
    <property type="term" value="C:late endosome membrane"/>
    <property type="evidence" value="ECO:0007669"/>
    <property type="project" value="UniProtKB-SubCell"/>
</dbReference>
<dbReference type="GO" id="GO:0047372">
    <property type="term" value="F:monoacylglycerol lipase activity"/>
    <property type="evidence" value="ECO:0007669"/>
    <property type="project" value="UniProtKB-EC"/>
</dbReference>
<evidence type="ECO:0000256" key="5">
    <source>
        <dbReference type="ARBA" id="ARBA00046308"/>
    </source>
</evidence>
<evidence type="ECO:0000313" key="10">
    <source>
        <dbReference type="Proteomes" id="UP000292052"/>
    </source>
</evidence>
<evidence type="ECO:0000256" key="7">
    <source>
        <dbReference type="ARBA" id="ARBA00049568"/>
    </source>
</evidence>
<dbReference type="PRINTS" id="PR00111">
    <property type="entry name" value="ABHYDROLASE"/>
</dbReference>
<name>A0A482W498_ASBVE</name>
<dbReference type="SUPFAM" id="SSF53474">
    <property type="entry name" value="alpha/beta-Hydrolases"/>
    <property type="match status" value="1"/>
</dbReference>
<comment type="catalytic activity">
    <reaction evidence="6">
        <text>1-dodecanoylglycerol + H2O = dodecanoate + glycerol + H(+)</text>
        <dbReference type="Rhea" id="RHEA:44316"/>
        <dbReference type="ChEBI" id="CHEBI:15377"/>
        <dbReference type="ChEBI" id="CHEBI:15378"/>
        <dbReference type="ChEBI" id="CHEBI:17754"/>
        <dbReference type="ChEBI" id="CHEBI:18262"/>
        <dbReference type="ChEBI" id="CHEBI:75539"/>
    </reaction>
</comment>
<dbReference type="PANTHER" id="PTHR43798">
    <property type="entry name" value="MONOACYLGLYCEROL LIPASE"/>
    <property type="match status" value="1"/>
</dbReference>
<proteinExistence type="predicted"/>
<feature type="domain" description="AB hydrolase-1" evidence="8">
    <location>
        <begin position="148"/>
        <end position="379"/>
    </location>
</feature>
<comment type="function">
    <text evidence="7">Lipase that preferentially hydrolysis medium-chain saturated monoacylglycerols including 2-arachidonoylglycerol. Through 2-arachidonoylglycerol degradation may regulate endocannabinoid signaling pathways. Also has a lysophosphatidyl lipase activity with a preference for lysophosphatidylglycerol among other lysophospholipids. Also able to degrade bis(monoacylglycero)phosphate (BMP) and constitutes the major enzyme for BMP catabolism. BMP, also known as lysobisphosphatidic acid, is enriched in late endosomes and lysosomes and plays a key role in the formation of intraluminal vesicles and in lipid sorting.</text>
</comment>
<comment type="subcellular location">
    <subcellularLocation>
        <location evidence="3">Late endosome membrane</location>
        <topology evidence="3">Single-pass type II membrane protein</topology>
    </subcellularLocation>
    <subcellularLocation>
        <location evidence="4">Lysosome membrane</location>
        <topology evidence="4">Single-pass type II membrane protein</topology>
    </subcellularLocation>
    <subcellularLocation>
        <location evidence="5">Mitochondrion membrane</location>
        <topology evidence="5">Single-pass type II membrane protein</topology>
    </subcellularLocation>
</comment>
<evidence type="ECO:0000256" key="1">
    <source>
        <dbReference type="ARBA" id="ARBA00001613"/>
    </source>
</evidence>
<dbReference type="GO" id="GO:0046464">
    <property type="term" value="P:acylglycerol catabolic process"/>
    <property type="evidence" value="ECO:0007669"/>
    <property type="project" value="TreeGrafter"/>
</dbReference>
<dbReference type="GO" id="GO:0031966">
    <property type="term" value="C:mitochondrial membrane"/>
    <property type="evidence" value="ECO:0007669"/>
    <property type="project" value="UniProtKB-SubCell"/>
</dbReference>
<dbReference type="InterPro" id="IPR029058">
    <property type="entry name" value="AB_hydrolase_fold"/>
</dbReference>
<dbReference type="PANTHER" id="PTHR43798:SF5">
    <property type="entry name" value="MONOACYLGLYCEROL LIPASE ABHD6"/>
    <property type="match status" value="1"/>
</dbReference>
<dbReference type="EMBL" id="QDEB01033989">
    <property type="protein sequence ID" value="RZC39497.1"/>
    <property type="molecule type" value="Genomic_DNA"/>
</dbReference>
<evidence type="ECO:0000256" key="2">
    <source>
        <dbReference type="ARBA" id="ARBA00013254"/>
    </source>
</evidence>
<dbReference type="EC" id="3.1.1.23" evidence="2"/>
<keyword evidence="9" id="KW-0378">Hydrolase</keyword>
<keyword evidence="10" id="KW-1185">Reference proteome</keyword>